<dbReference type="OrthoDB" id="3058656at2759"/>
<dbReference type="EMBL" id="RWJN01000105">
    <property type="protein sequence ID" value="TCD67237.1"/>
    <property type="molecule type" value="Genomic_DNA"/>
</dbReference>
<evidence type="ECO:0008006" key="3">
    <source>
        <dbReference type="Google" id="ProtNLM"/>
    </source>
</evidence>
<protein>
    <recommendedName>
        <fullName evidence="3">F-box domain-containing protein</fullName>
    </recommendedName>
</protein>
<dbReference type="Proteomes" id="UP000292702">
    <property type="component" value="Unassembled WGS sequence"/>
</dbReference>
<evidence type="ECO:0000313" key="2">
    <source>
        <dbReference type="Proteomes" id="UP000292702"/>
    </source>
</evidence>
<dbReference type="InterPro" id="IPR032675">
    <property type="entry name" value="LRR_dom_sf"/>
</dbReference>
<evidence type="ECO:0000313" key="1">
    <source>
        <dbReference type="EMBL" id="TCD67237.1"/>
    </source>
</evidence>
<keyword evidence="2" id="KW-1185">Reference proteome</keyword>
<dbReference type="SUPFAM" id="SSF52047">
    <property type="entry name" value="RNI-like"/>
    <property type="match status" value="1"/>
</dbReference>
<organism evidence="1 2">
    <name type="scientific">Steccherinum ochraceum</name>
    <dbReference type="NCBI Taxonomy" id="92696"/>
    <lineage>
        <taxon>Eukaryota</taxon>
        <taxon>Fungi</taxon>
        <taxon>Dikarya</taxon>
        <taxon>Basidiomycota</taxon>
        <taxon>Agaricomycotina</taxon>
        <taxon>Agaricomycetes</taxon>
        <taxon>Polyporales</taxon>
        <taxon>Steccherinaceae</taxon>
        <taxon>Steccherinum</taxon>
    </lineage>
</organism>
<name>A0A4V2MWR4_9APHY</name>
<reference evidence="1 2" key="1">
    <citation type="submission" date="2018-11" db="EMBL/GenBank/DDBJ databases">
        <title>Genome assembly of Steccherinum ochraceum LE-BIN_3174, the white-rot fungus of the Steccherinaceae family (The Residual Polyporoid clade, Polyporales, Basidiomycota).</title>
        <authorList>
            <person name="Fedorova T.V."/>
            <person name="Glazunova O.A."/>
            <person name="Landesman E.O."/>
            <person name="Moiseenko K.V."/>
            <person name="Psurtseva N.V."/>
            <person name="Savinova O.S."/>
            <person name="Shakhova N.V."/>
            <person name="Tyazhelova T.V."/>
            <person name="Vasina D.V."/>
        </authorList>
    </citation>
    <scope>NUCLEOTIDE SEQUENCE [LARGE SCALE GENOMIC DNA]</scope>
    <source>
        <strain evidence="1 2">LE-BIN_3174</strain>
    </source>
</reference>
<comment type="caution">
    <text evidence="1">The sequence shown here is derived from an EMBL/GenBank/DDBJ whole genome shotgun (WGS) entry which is preliminary data.</text>
</comment>
<sequence>MDSTPSTPAHKLFAELWLFIAEDLLEEENGSRDVQSMTLVNRYLKDVMQPLLFHSVKLHVLLDFADDGTLVRHFHATRFIPLFMERLDFVTSARIAPRIQYVEVGSYSWKWDSRIERHDGVDAQVLIHALLDKLPSFVNLARVLLQQIPLDTHCLERLSRVQTLTELSIIACWLRIKTFPTDDPAFRLRKLYLRVDSSDVEDYDNPWLAKLISCETEEIDVTKDNVTRTLLSALSTMSTHLRSLRILLFHDVATRHPDFHRLLANCPALKELRLTQSGSEPDVVQPIPAGYVPLLHTITGPWHIVKVYAQHPSVRQLPHIVTDHHNFLPRVESIHAIRPELTHLGISVFNSLHDINAIRFALVHFRSLKSFTITAYTVLKMVLDDVCLHVTQFDTD</sequence>
<accession>A0A4V2MWR4</accession>
<proteinExistence type="predicted"/>
<dbReference type="AlphaFoldDB" id="A0A4V2MWR4"/>
<gene>
    <name evidence="1" type="ORF">EIP91_000366</name>
</gene>
<dbReference type="Gene3D" id="3.80.10.10">
    <property type="entry name" value="Ribonuclease Inhibitor"/>
    <property type="match status" value="1"/>
</dbReference>